<dbReference type="GO" id="GO:0005524">
    <property type="term" value="F:ATP binding"/>
    <property type="evidence" value="ECO:0007669"/>
    <property type="project" value="UniProtKB-KW"/>
</dbReference>
<dbReference type="PROSITE" id="PS50893">
    <property type="entry name" value="ABC_TRANSPORTER_2"/>
    <property type="match status" value="1"/>
</dbReference>
<organism evidence="6 7">
    <name type="scientific">Arthrobacter cryoconiti</name>
    <dbReference type="NCBI Taxonomy" id="748907"/>
    <lineage>
        <taxon>Bacteria</taxon>
        <taxon>Bacillati</taxon>
        <taxon>Actinomycetota</taxon>
        <taxon>Actinomycetes</taxon>
        <taxon>Micrococcales</taxon>
        <taxon>Micrococcaceae</taxon>
        <taxon>Arthrobacter</taxon>
    </lineage>
</organism>
<protein>
    <submittedName>
        <fullName evidence="6">ABC transporter ATP-binding protein</fullName>
    </submittedName>
</protein>
<dbReference type="PANTHER" id="PTHR43335">
    <property type="entry name" value="ABC TRANSPORTER, ATP-BINDING PROTEIN"/>
    <property type="match status" value="1"/>
</dbReference>
<dbReference type="InterPro" id="IPR017871">
    <property type="entry name" value="ABC_transporter-like_CS"/>
</dbReference>
<gene>
    <name evidence="6" type="ORF">ACFOW9_09780</name>
</gene>
<keyword evidence="4 6" id="KW-0067">ATP-binding</keyword>
<dbReference type="PROSITE" id="PS00211">
    <property type="entry name" value="ABC_TRANSPORTER_1"/>
    <property type="match status" value="1"/>
</dbReference>
<evidence type="ECO:0000256" key="2">
    <source>
        <dbReference type="ARBA" id="ARBA00022448"/>
    </source>
</evidence>
<keyword evidence="2" id="KW-0813">Transport</keyword>
<dbReference type="SMART" id="SM00382">
    <property type="entry name" value="AAA"/>
    <property type="match status" value="1"/>
</dbReference>
<reference evidence="7" key="1">
    <citation type="journal article" date="2019" name="Int. J. Syst. Evol. Microbiol.">
        <title>The Global Catalogue of Microorganisms (GCM) 10K type strain sequencing project: providing services to taxonomists for standard genome sequencing and annotation.</title>
        <authorList>
            <consortium name="The Broad Institute Genomics Platform"/>
            <consortium name="The Broad Institute Genome Sequencing Center for Infectious Disease"/>
            <person name="Wu L."/>
            <person name="Ma J."/>
        </authorList>
    </citation>
    <scope>NUCLEOTIDE SEQUENCE [LARGE SCALE GENOMIC DNA]</scope>
    <source>
        <strain evidence="7">CGMCC 1.10698</strain>
    </source>
</reference>
<dbReference type="PANTHER" id="PTHR43335:SF2">
    <property type="entry name" value="ABC TRANSPORTER, ATP-BINDING PROTEIN"/>
    <property type="match status" value="1"/>
</dbReference>
<dbReference type="InterPro" id="IPR003593">
    <property type="entry name" value="AAA+_ATPase"/>
</dbReference>
<dbReference type="RefSeq" id="WP_230068805.1">
    <property type="nucleotide sequence ID" value="NZ_BAABLL010000016.1"/>
</dbReference>
<keyword evidence="7" id="KW-1185">Reference proteome</keyword>
<dbReference type="InterPro" id="IPR003439">
    <property type="entry name" value="ABC_transporter-like_ATP-bd"/>
</dbReference>
<proteinExistence type="inferred from homology"/>
<keyword evidence="3" id="KW-0547">Nucleotide-binding</keyword>
<feature type="domain" description="ABC transporter" evidence="5">
    <location>
        <begin position="6"/>
        <end position="235"/>
    </location>
</feature>
<name>A0ABV8R0B8_9MICC</name>
<dbReference type="InterPro" id="IPR027417">
    <property type="entry name" value="P-loop_NTPase"/>
</dbReference>
<dbReference type="Pfam" id="PF00005">
    <property type="entry name" value="ABC_tran"/>
    <property type="match status" value="1"/>
</dbReference>
<comment type="caution">
    <text evidence="6">The sequence shown here is derived from an EMBL/GenBank/DDBJ whole genome shotgun (WGS) entry which is preliminary data.</text>
</comment>
<dbReference type="SUPFAM" id="SSF52540">
    <property type="entry name" value="P-loop containing nucleoside triphosphate hydrolases"/>
    <property type="match status" value="1"/>
</dbReference>
<dbReference type="Gene3D" id="3.40.50.300">
    <property type="entry name" value="P-loop containing nucleotide triphosphate hydrolases"/>
    <property type="match status" value="1"/>
</dbReference>
<accession>A0ABV8R0B8</accession>
<evidence type="ECO:0000256" key="4">
    <source>
        <dbReference type="ARBA" id="ARBA00022840"/>
    </source>
</evidence>
<sequence length="245" mass="26541">MTATAISTTALTKRYGPHQALRELNLTVPTGEIFGLLGHNGAGKTTIVNLLTTLMEPSSGTAEINGHDITTAATAVRRSIGYLPENVQFYDNLTLAENLIFFARLSGVRSVGSRISEVLDFLDFSGHENQRMGTFSKGMRQRAGIAQAILHEPSVLFLDEPTSGLDPQGVAKLRETIISLNTKLGMTIFMNTHLLAEVTKTCTSIGILSSGTLIYQDSVDATLKSFPDQESLEDIYLHIEAGQRA</sequence>
<dbReference type="EMBL" id="JBHSCQ010000013">
    <property type="protein sequence ID" value="MFC4265887.1"/>
    <property type="molecule type" value="Genomic_DNA"/>
</dbReference>
<dbReference type="Proteomes" id="UP001595773">
    <property type="component" value="Unassembled WGS sequence"/>
</dbReference>
<evidence type="ECO:0000256" key="1">
    <source>
        <dbReference type="ARBA" id="ARBA00005417"/>
    </source>
</evidence>
<evidence type="ECO:0000256" key="3">
    <source>
        <dbReference type="ARBA" id="ARBA00022741"/>
    </source>
</evidence>
<evidence type="ECO:0000259" key="5">
    <source>
        <dbReference type="PROSITE" id="PS50893"/>
    </source>
</evidence>
<evidence type="ECO:0000313" key="6">
    <source>
        <dbReference type="EMBL" id="MFC4265887.1"/>
    </source>
</evidence>
<comment type="similarity">
    <text evidence="1">Belongs to the ABC transporter superfamily.</text>
</comment>
<evidence type="ECO:0000313" key="7">
    <source>
        <dbReference type="Proteomes" id="UP001595773"/>
    </source>
</evidence>
<dbReference type="CDD" id="cd03230">
    <property type="entry name" value="ABC_DR_subfamily_A"/>
    <property type="match status" value="1"/>
</dbReference>